<dbReference type="InterPro" id="IPR001207">
    <property type="entry name" value="Transposase_mutator"/>
</dbReference>
<dbReference type="GO" id="GO:0006313">
    <property type="term" value="P:DNA transposition"/>
    <property type="evidence" value="ECO:0007669"/>
    <property type="project" value="InterPro"/>
</dbReference>
<name>A0A7K4FML4_9ARCH</name>
<dbReference type="Pfam" id="PF00872">
    <property type="entry name" value="Transposase_mut"/>
    <property type="match status" value="1"/>
</dbReference>
<dbReference type="RefSeq" id="WP_171481238.1">
    <property type="nucleotide sequence ID" value="NZ_JABGBP010000039.1"/>
</dbReference>
<accession>A0A7K4FML4</accession>
<keyword evidence="3" id="KW-0233">DNA recombination</keyword>
<protein>
    <submittedName>
        <fullName evidence="4">IS256 family transposase</fullName>
    </submittedName>
</protein>
<comment type="caution">
    <text evidence="4">The sequence shown here is derived from an EMBL/GenBank/DDBJ whole genome shotgun (WGS) entry which is preliminary data.</text>
</comment>
<evidence type="ECO:0000313" key="5">
    <source>
        <dbReference type="Proteomes" id="UP000546917"/>
    </source>
</evidence>
<evidence type="ECO:0000313" key="4">
    <source>
        <dbReference type="EMBL" id="NOL59499.1"/>
    </source>
</evidence>
<dbReference type="PANTHER" id="PTHR33217">
    <property type="entry name" value="TRANSPOSASE FOR INSERTION SEQUENCE ELEMENT IS1081"/>
    <property type="match status" value="1"/>
</dbReference>
<evidence type="ECO:0000256" key="1">
    <source>
        <dbReference type="ARBA" id="ARBA00022578"/>
    </source>
</evidence>
<reference evidence="4 5" key="1">
    <citation type="submission" date="2020-05" db="EMBL/GenBank/DDBJ databases">
        <authorList>
            <person name="Zhang R."/>
        </authorList>
    </citation>
    <scope>NUCLEOTIDE SEQUENCE [LARGE SCALE GENOMIC DNA]</scope>
    <source>
        <strain evidence="4 5">DSM 28986</strain>
    </source>
</reference>
<dbReference type="PANTHER" id="PTHR33217:SF7">
    <property type="entry name" value="TRANSPOSASE FOR INSERTION SEQUENCE ELEMENT IS1081"/>
    <property type="match status" value="1"/>
</dbReference>
<proteinExistence type="predicted"/>
<evidence type="ECO:0000256" key="2">
    <source>
        <dbReference type="ARBA" id="ARBA00023125"/>
    </source>
</evidence>
<dbReference type="EMBL" id="JABGBP010000039">
    <property type="protein sequence ID" value="NOL59499.1"/>
    <property type="molecule type" value="Genomic_DNA"/>
</dbReference>
<evidence type="ECO:0000256" key="3">
    <source>
        <dbReference type="ARBA" id="ARBA00023172"/>
    </source>
</evidence>
<dbReference type="GO" id="GO:0004803">
    <property type="term" value="F:transposase activity"/>
    <property type="evidence" value="ECO:0007669"/>
    <property type="project" value="InterPro"/>
</dbReference>
<feature type="non-terminal residue" evidence="4">
    <location>
        <position position="1"/>
    </location>
</feature>
<feature type="non-terminal residue" evidence="4">
    <location>
        <position position="77"/>
    </location>
</feature>
<keyword evidence="2" id="KW-0238">DNA-binding</keyword>
<dbReference type="GO" id="GO:0003677">
    <property type="term" value="F:DNA binding"/>
    <property type="evidence" value="ECO:0007669"/>
    <property type="project" value="UniProtKB-KW"/>
</dbReference>
<dbReference type="Proteomes" id="UP000546917">
    <property type="component" value="Unassembled WGS sequence"/>
</dbReference>
<keyword evidence="1" id="KW-0815">Transposition</keyword>
<organism evidence="4 5">
    <name type="scientific">Ferroplasma acidiphilum</name>
    <dbReference type="NCBI Taxonomy" id="74969"/>
    <lineage>
        <taxon>Archaea</taxon>
        <taxon>Methanobacteriati</taxon>
        <taxon>Thermoplasmatota</taxon>
        <taxon>Thermoplasmata</taxon>
        <taxon>Thermoplasmatales</taxon>
        <taxon>Ferroplasmaceae</taxon>
        <taxon>Ferroplasma</taxon>
    </lineage>
</organism>
<gene>
    <name evidence="4" type="ORF">HLB00_01430</name>
</gene>
<sequence>TIEEVYKFVNRPLDKRYIAIFLDGLFFYLRRGNVDKEPVIFALGIKETGEYEVLGVYLTVKESHNSYKEVLEDLYSR</sequence>
<dbReference type="AlphaFoldDB" id="A0A7K4FML4"/>